<dbReference type="OrthoDB" id="123556at2"/>
<protein>
    <recommendedName>
        <fullName evidence="2">HTH cro/C1-type domain-containing protein</fullName>
    </recommendedName>
</protein>
<evidence type="ECO:0000256" key="1">
    <source>
        <dbReference type="SAM" id="MobiDB-lite"/>
    </source>
</evidence>
<dbReference type="SUPFAM" id="SSF47413">
    <property type="entry name" value="lambda repressor-like DNA-binding domains"/>
    <property type="match status" value="1"/>
</dbReference>
<dbReference type="PROSITE" id="PS50943">
    <property type="entry name" value="HTH_CROC1"/>
    <property type="match status" value="1"/>
</dbReference>
<dbReference type="GO" id="GO:0003677">
    <property type="term" value="F:DNA binding"/>
    <property type="evidence" value="ECO:0007669"/>
    <property type="project" value="InterPro"/>
</dbReference>
<keyword evidence="4" id="KW-1185">Reference proteome</keyword>
<accession>A0A8B2NS68</accession>
<dbReference type="RefSeq" id="WP_111347758.1">
    <property type="nucleotide sequence ID" value="NZ_QHHQ01000003.1"/>
</dbReference>
<proteinExistence type="predicted"/>
<evidence type="ECO:0000259" key="2">
    <source>
        <dbReference type="PROSITE" id="PS50943"/>
    </source>
</evidence>
<dbReference type="InterPro" id="IPR010982">
    <property type="entry name" value="Lambda_DNA-bd_dom_sf"/>
</dbReference>
<feature type="compositionally biased region" description="Basic and acidic residues" evidence="1">
    <location>
        <begin position="68"/>
        <end position="81"/>
    </location>
</feature>
<gene>
    <name evidence="3" type="ORF">DLJ53_18155</name>
</gene>
<dbReference type="AlphaFoldDB" id="A0A8B2NS68"/>
<dbReference type="Proteomes" id="UP000249590">
    <property type="component" value="Unassembled WGS sequence"/>
</dbReference>
<dbReference type="Gene3D" id="1.10.260.40">
    <property type="entry name" value="lambda repressor-like DNA-binding domains"/>
    <property type="match status" value="1"/>
</dbReference>
<dbReference type="SMART" id="SM00530">
    <property type="entry name" value="HTH_XRE"/>
    <property type="match status" value="1"/>
</dbReference>
<feature type="domain" description="HTH cro/C1-type" evidence="2">
    <location>
        <begin position="7"/>
        <end position="63"/>
    </location>
</feature>
<dbReference type="EMBL" id="QHHQ01000003">
    <property type="protein sequence ID" value="RAI01140.1"/>
    <property type="molecule type" value="Genomic_DNA"/>
</dbReference>
<name>A0A8B2NS68_9HYPH</name>
<dbReference type="Pfam" id="PF13560">
    <property type="entry name" value="HTH_31"/>
    <property type="match status" value="1"/>
</dbReference>
<organism evidence="3 4">
    <name type="scientific">Acuticoccus sediminis</name>
    <dbReference type="NCBI Taxonomy" id="2184697"/>
    <lineage>
        <taxon>Bacteria</taxon>
        <taxon>Pseudomonadati</taxon>
        <taxon>Pseudomonadota</taxon>
        <taxon>Alphaproteobacteria</taxon>
        <taxon>Hyphomicrobiales</taxon>
        <taxon>Amorphaceae</taxon>
        <taxon>Acuticoccus</taxon>
    </lineage>
</organism>
<dbReference type="CDD" id="cd00093">
    <property type="entry name" value="HTH_XRE"/>
    <property type="match status" value="1"/>
</dbReference>
<evidence type="ECO:0000313" key="4">
    <source>
        <dbReference type="Proteomes" id="UP000249590"/>
    </source>
</evidence>
<sequence>MSDPHPLRKYRLAKRLTLDQVAVALGVDRSTVWRWESGERDLTANVMRQIVAFTEGEVTPEALIEFRPLPREPHRSRREAAEGSPEA</sequence>
<feature type="region of interest" description="Disordered" evidence="1">
    <location>
        <begin position="68"/>
        <end position="87"/>
    </location>
</feature>
<comment type="caution">
    <text evidence="3">The sequence shown here is derived from an EMBL/GenBank/DDBJ whole genome shotgun (WGS) entry which is preliminary data.</text>
</comment>
<evidence type="ECO:0000313" key="3">
    <source>
        <dbReference type="EMBL" id="RAI01140.1"/>
    </source>
</evidence>
<reference evidence="3 4" key="1">
    <citation type="submission" date="2018-05" db="EMBL/GenBank/DDBJ databases">
        <title>Acuticoccus sediminis sp. nov., isolated from deep-sea sediment of Indian Ocean.</title>
        <authorList>
            <person name="Liu X."/>
            <person name="Lai Q."/>
            <person name="Du Y."/>
            <person name="Sun F."/>
            <person name="Zhang X."/>
            <person name="Wang S."/>
            <person name="Shao Z."/>
        </authorList>
    </citation>
    <scope>NUCLEOTIDE SEQUENCE [LARGE SCALE GENOMIC DNA]</scope>
    <source>
        <strain evidence="3 4">PTG4-2</strain>
    </source>
</reference>
<dbReference type="InterPro" id="IPR001387">
    <property type="entry name" value="Cro/C1-type_HTH"/>
</dbReference>